<evidence type="ECO:0008006" key="10">
    <source>
        <dbReference type="Google" id="ProtNLM"/>
    </source>
</evidence>
<evidence type="ECO:0000256" key="5">
    <source>
        <dbReference type="ARBA" id="ARBA00022833"/>
    </source>
</evidence>
<evidence type="ECO:0000256" key="1">
    <source>
        <dbReference type="ARBA" id="ARBA00001947"/>
    </source>
</evidence>
<proteinExistence type="predicted"/>
<comment type="caution">
    <text evidence="7">The sequence shown here is derived from an EMBL/GenBank/DDBJ whole genome shotgun (WGS) entry which is preliminary data.</text>
</comment>
<dbReference type="GO" id="GO:0008237">
    <property type="term" value="F:metallopeptidase activity"/>
    <property type="evidence" value="ECO:0007669"/>
    <property type="project" value="UniProtKB-KW"/>
</dbReference>
<protein>
    <recommendedName>
        <fullName evidence="10">Archaemetzincin-2</fullName>
    </recommendedName>
</protein>
<dbReference type="CDD" id="cd11375">
    <property type="entry name" value="Peptidase_M54"/>
    <property type="match status" value="1"/>
</dbReference>
<dbReference type="EMBL" id="CAJNOQ010015843">
    <property type="protein sequence ID" value="CAF1369844.1"/>
    <property type="molecule type" value="Genomic_DNA"/>
</dbReference>
<dbReference type="InterPro" id="IPR024079">
    <property type="entry name" value="MetalloPept_cat_dom_sf"/>
</dbReference>
<dbReference type="PANTHER" id="PTHR15910:SF1">
    <property type="entry name" value="ARCHAEMETZINCIN-2"/>
    <property type="match status" value="1"/>
</dbReference>
<evidence type="ECO:0000256" key="6">
    <source>
        <dbReference type="ARBA" id="ARBA00023049"/>
    </source>
</evidence>
<reference evidence="7" key="1">
    <citation type="submission" date="2021-02" db="EMBL/GenBank/DDBJ databases">
        <authorList>
            <person name="Nowell W R."/>
        </authorList>
    </citation>
    <scope>NUCLEOTIDE SEQUENCE</scope>
</reference>
<dbReference type="GO" id="GO:0046872">
    <property type="term" value="F:metal ion binding"/>
    <property type="evidence" value="ECO:0007669"/>
    <property type="project" value="UniProtKB-KW"/>
</dbReference>
<comment type="cofactor">
    <cofactor evidence="1">
        <name>Zn(2+)</name>
        <dbReference type="ChEBI" id="CHEBI:29105"/>
    </cofactor>
</comment>
<organism evidence="7 9">
    <name type="scientific">Didymodactylos carnosus</name>
    <dbReference type="NCBI Taxonomy" id="1234261"/>
    <lineage>
        <taxon>Eukaryota</taxon>
        <taxon>Metazoa</taxon>
        <taxon>Spiralia</taxon>
        <taxon>Gnathifera</taxon>
        <taxon>Rotifera</taxon>
        <taxon>Eurotatoria</taxon>
        <taxon>Bdelloidea</taxon>
        <taxon>Philodinida</taxon>
        <taxon>Philodinidae</taxon>
        <taxon>Didymodactylos</taxon>
    </lineage>
</organism>
<keyword evidence="5" id="KW-0862">Zinc</keyword>
<dbReference type="AlphaFoldDB" id="A0A815ITA4"/>
<dbReference type="OrthoDB" id="2365600at2759"/>
<evidence type="ECO:0000256" key="4">
    <source>
        <dbReference type="ARBA" id="ARBA00022801"/>
    </source>
</evidence>
<keyword evidence="6" id="KW-0482">Metalloprotease</keyword>
<keyword evidence="9" id="KW-1185">Reference proteome</keyword>
<evidence type="ECO:0000313" key="8">
    <source>
        <dbReference type="EMBL" id="CAF4254998.1"/>
    </source>
</evidence>
<keyword evidence="2" id="KW-0645">Protease</keyword>
<dbReference type="Proteomes" id="UP000663829">
    <property type="component" value="Unassembled WGS sequence"/>
</dbReference>
<keyword evidence="3" id="KW-0479">Metal-binding</keyword>
<evidence type="ECO:0000313" key="9">
    <source>
        <dbReference type="Proteomes" id="UP000663829"/>
    </source>
</evidence>
<evidence type="ECO:0000256" key="2">
    <source>
        <dbReference type="ARBA" id="ARBA00022670"/>
    </source>
</evidence>
<dbReference type="EMBL" id="CAJOBC010074779">
    <property type="protein sequence ID" value="CAF4254998.1"/>
    <property type="molecule type" value="Genomic_DNA"/>
</dbReference>
<dbReference type="Pfam" id="PF07998">
    <property type="entry name" value="Peptidase_M54"/>
    <property type="match status" value="1"/>
</dbReference>
<dbReference type="Gene3D" id="3.40.390.10">
    <property type="entry name" value="Collagenase (Catalytic Domain)"/>
    <property type="match status" value="1"/>
</dbReference>
<dbReference type="Proteomes" id="UP000681722">
    <property type="component" value="Unassembled WGS sequence"/>
</dbReference>
<dbReference type="PANTHER" id="PTHR15910">
    <property type="entry name" value="ARCHAEMETZINCIN"/>
    <property type="match status" value="1"/>
</dbReference>
<keyword evidence="4" id="KW-0378">Hydrolase</keyword>
<evidence type="ECO:0000313" key="7">
    <source>
        <dbReference type="EMBL" id="CAF1369844.1"/>
    </source>
</evidence>
<sequence length="243" mass="28184">MAATSQSSKFLPPTNKQQLKALGGIYKLNGDIRRAITVGIDESFLPIPIPKGGDWLDVHEETGQTVGEYVKMSKTIPTSTHELFCIGVTMADLYPQADWNFVYGEADIDRGIGLWSFARLDPLFPLTEEQQWQIPTEEQRILILKRAIGVFLHELIHLFGMEHCIYYLCMMNGTEHEEEMDEQPLYLCPVCLRKLYSSLEKVDFDVIRMYQGILDVCKKFNFKEEAEWYENRVKLIHREKEDL</sequence>
<accession>A0A815ITA4</accession>
<dbReference type="InterPro" id="IPR012962">
    <property type="entry name" value="Pept_M54_archaemetzincn"/>
</dbReference>
<evidence type="ECO:0000256" key="3">
    <source>
        <dbReference type="ARBA" id="ARBA00022723"/>
    </source>
</evidence>
<name>A0A815ITA4_9BILA</name>
<dbReference type="SUPFAM" id="SSF55486">
    <property type="entry name" value="Metalloproteases ('zincins'), catalytic domain"/>
    <property type="match status" value="1"/>
</dbReference>
<gene>
    <name evidence="7" type="ORF">GPM918_LOCUS31799</name>
    <name evidence="8" type="ORF">SRO942_LOCUS32450</name>
</gene>
<dbReference type="GO" id="GO:0006508">
    <property type="term" value="P:proteolysis"/>
    <property type="evidence" value="ECO:0007669"/>
    <property type="project" value="UniProtKB-KW"/>
</dbReference>